<feature type="transmembrane region" description="Helical" evidence="1">
    <location>
        <begin position="6"/>
        <end position="31"/>
    </location>
</feature>
<keyword evidence="1" id="KW-1133">Transmembrane helix</keyword>
<evidence type="ECO:0000313" key="3">
    <source>
        <dbReference type="Proteomes" id="UP001154329"/>
    </source>
</evidence>
<accession>A0A9P0NLF3</accession>
<proteinExistence type="predicted"/>
<name>A0A9P0NLF3_APHGO</name>
<organism evidence="2 3">
    <name type="scientific">Aphis gossypii</name>
    <name type="common">Cotton aphid</name>
    <dbReference type="NCBI Taxonomy" id="80765"/>
    <lineage>
        <taxon>Eukaryota</taxon>
        <taxon>Metazoa</taxon>
        <taxon>Ecdysozoa</taxon>
        <taxon>Arthropoda</taxon>
        <taxon>Hexapoda</taxon>
        <taxon>Insecta</taxon>
        <taxon>Pterygota</taxon>
        <taxon>Neoptera</taxon>
        <taxon>Paraneoptera</taxon>
        <taxon>Hemiptera</taxon>
        <taxon>Sternorrhyncha</taxon>
        <taxon>Aphidomorpha</taxon>
        <taxon>Aphidoidea</taxon>
        <taxon>Aphididae</taxon>
        <taxon>Aphidini</taxon>
        <taxon>Aphis</taxon>
        <taxon>Aphis</taxon>
    </lineage>
</organism>
<evidence type="ECO:0000313" key="2">
    <source>
        <dbReference type="EMBL" id="CAH1724903.1"/>
    </source>
</evidence>
<feature type="transmembrane region" description="Helical" evidence="1">
    <location>
        <begin position="134"/>
        <end position="156"/>
    </location>
</feature>
<keyword evidence="1" id="KW-0472">Membrane</keyword>
<reference evidence="2" key="2">
    <citation type="submission" date="2022-10" db="EMBL/GenBank/DDBJ databases">
        <authorList>
            <consortium name="ENA_rothamsted_submissions"/>
            <consortium name="culmorum"/>
            <person name="King R."/>
        </authorList>
    </citation>
    <scope>NUCLEOTIDE SEQUENCE</scope>
</reference>
<dbReference type="Proteomes" id="UP001154329">
    <property type="component" value="Chromosome 2"/>
</dbReference>
<sequence>MNYIFYSYASSTSIGVSGFSCLVTHIHILHIDGNIESNTRPCIMLNCFNKSIFNCVCELCILTIVLYICNSNFSNILSCNCKNVIVSSSLTSLISMGVSTFSCLLTHIHVLHINGNIESNTRPCIMLNCFNKSTFNFVCELCILTILLCINSKMLISCNCKHFTISSSPYMFIAVVQVVFSVPSSVCCWN</sequence>
<keyword evidence="3" id="KW-1185">Reference proteome</keyword>
<dbReference type="EMBL" id="OU899035">
    <property type="protein sequence ID" value="CAH1724903.1"/>
    <property type="molecule type" value="Genomic_DNA"/>
</dbReference>
<dbReference type="AlphaFoldDB" id="A0A9P0NLF3"/>
<protein>
    <submittedName>
        <fullName evidence="2">Uncharacterized protein</fullName>
    </submittedName>
</protein>
<evidence type="ECO:0000256" key="1">
    <source>
        <dbReference type="SAM" id="Phobius"/>
    </source>
</evidence>
<reference evidence="2" key="1">
    <citation type="submission" date="2022-02" db="EMBL/GenBank/DDBJ databases">
        <authorList>
            <person name="King R."/>
        </authorList>
    </citation>
    <scope>NUCLEOTIDE SEQUENCE</scope>
</reference>
<keyword evidence="1" id="KW-0812">Transmembrane</keyword>
<gene>
    <name evidence="2" type="ORF">APHIGO_LOCUS6105</name>
</gene>
<feature type="transmembrane region" description="Helical" evidence="1">
    <location>
        <begin position="168"/>
        <end position="189"/>
    </location>
</feature>
<feature type="transmembrane region" description="Helical" evidence="1">
    <location>
        <begin position="93"/>
        <end position="113"/>
    </location>
</feature>
<feature type="transmembrane region" description="Helical" evidence="1">
    <location>
        <begin position="52"/>
        <end position="73"/>
    </location>
</feature>